<accession>A0ABS5G8W4</accession>
<proteinExistence type="inferred from homology"/>
<dbReference type="Pfam" id="PF01425">
    <property type="entry name" value="Amidase"/>
    <property type="match status" value="1"/>
</dbReference>
<gene>
    <name evidence="3" type="ORF">JQ619_18500</name>
</gene>
<protein>
    <submittedName>
        <fullName evidence="3">Amidase</fullName>
    </submittedName>
</protein>
<evidence type="ECO:0000313" key="4">
    <source>
        <dbReference type="Proteomes" id="UP001314635"/>
    </source>
</evidence>
<feature type="domain" description="Amidase" evidence="2">
    <location>
        <begin position="20"/>
        <end position="437"/>
    </location>
</feature>
<reference evidence="4" key="1">
    <citation type="journal article" date="2021" name="ISME J.">
        <title>Evolutionary origin and ecological implication of a unique nif island in free-living Bradyrhizobium lineages.</title>
        <authorList>
            <person name="Tao J."/>
        </authorList>
    </citation>
    <scope>NUCLEOTIDE SEQUENCE [LARGE SCALE GENOMIC DNA]</scope>
    <source>
        <strain evidence="4">SZCCT0094</strain>
    </source>
</reference>
<organism evidence="3 4">
    <name type="scientific">Bradyrhizobium denitrificans</name>
    <dbReference type="NCBI Taxonomy" id="2734912"/>
    <lineage>
        <taxon>Bacteria</taxon>
        <taxon>Pseudomonadati</taxon>
        <taxon>Pseudomonadota</taxon>
        <taxon>Alphaproteobacteria</taxon>
        <taxon>Hyphomicrobiales</taxon>
        <taxon>Nitrobacteraceae</taxon>
        <taxon>Bradyrhizobium</taxon>
    </lineage>
</organism>
<evidence type="ECO:0000256" key="1">
    <source>
        <dbReference type="ARBA" id="ARBA00009199"/>
    </source>
</evidence>
<sequence length="461" mass="47621">MRATDIVRAVTERQTSARDVAEQALARIAAARDLNAVVTIDPERTRAAAGAVDARVAAGEWLPLAGVPVVVKDNVWAEGWRITQGSRLFADFTAPEDSTAIARLRRAGAVIVGIGATSEFACKGVTTSLLYGPTRHPQDPQLTPGGSSGGPATAVAAGLVPLAIGTDAGGSSRRPPAHVGVVGFKPSYGAIPYGPGFAEPFWRISVIAPIAADVGDARLAFEAMAGADPRDPDSFDVCSAVEGKPLRVAFSPRLGLDVAVDDDVSAGLRQTIDRLRAGGMSIVDKDPIWPAGLAEDAVMPLQHAGLAALHGDAFRSDPTQFDPDIAKQIERGLGLSGADVAGALEASTRIARAFAALFTDVDVLLTPTVPCVAWPFTQLGPVEIGGKPASPRAHAVFTPFANHAGVPAISIPCGKNANGLPFGLQLIAARGRDRMLLDAAAQAERLLSFSPARTSSPTSPA</sequence>
<dbReference type="Proteomes" id="UP001314635">
    <property type="component" value="Unassembled WGS sequence"/>
</dbReference>
<evidence type="ECO:0000259" key="2">
    <source>
        <dbReference type="Pfam" id="PF01425"/>
    </source>
</evidence>
<keyword evidence="4" id="KW-1185">Reference proteome</keyword>
<dbReference type="Gene3D" id="3.90.1300.10">
    <property type="entry name" value="Amidase signature (AS) domain"/>
    <property type="match status" value="1"/>
</dbReference>
<dbReference type="InterPro" id="IPR000120">
    <property type="entry name" value="Amidase"/>
</dbReference>
<name>A0ABS5G8W4_9BRAD</name>
<comment type="similarity">
    <text evidence="1">Belongs to the amidase family.</text>
</comment>
<dbReference type="InterPro" id="IPR036928">
    <property type="entry name" value="AS_sf"/>
</dbReference>
<dbReference type="RefSeq" id="WP_172236938.1">
    <property type="nucleotide sequence ID" value="NZ_JABFDP010000013.1"/>
</dbReference>
<dbReference type="PANTHER" id="PTHR11895:SF151">
    <property type="entry name" value="GLUTAMYL-TRNA(GLN) AMIDOTRANSFERASE SUBUNIT A"/>
    <property type="match status" value="1"/>
</dbReference>
<evidence type="ECO:0000313" key="3">
    <source>
        <dbReference type="EMBL" id="MBR1137764.1"/>
    </source>
</evidence>
<dbReference type="EMBL" id="JAFCLK010000016">
    <property type="protein sequence ID" value="MBR1137764.1"/>
    <property type="molecule type" value="Genomic_DNA"/>
</dbReference>
<dbReference type="InterPro" id="IPR023631">
    <property type="entry name" value="Amidase_dom"/>
</dbReference>
<comment type="caution">
    <text evidence="3">The sequence shown here is derived from an EMBL/GenBank/DDBJ whole genome shotgun (WGS) entry which is preliminary data.</text>
</comment>
<dbReference type="SUPFAM" id="SSF75304">
    <property type="entry name" value="Amidase signature (AS) enzymes"/>
    <property type="match status" value="1"/>
</dbReference>
<dbReference type="PANTHER" id="PTHR11895">
    <property type="entry name" value="TRANSAMIDASE"/>
    <property type="match status" value="1"/>
</dbReference>